<dbReference type="PANTHER" id="PTHR22930:SF289">
    <property type="entry name" value="DDE TNP4 DOMAIN-CONTAINING PROTEIN-RELATED"/>
    <property type="match status" value="1"/>
</dbReference>
<evidence type="ECO:0000256" key="12">
    <source>
        <dbReference type="ARBA" id="ARBA00045850"/>
    </source>
</evidence>
<evidence type="ECO:0000256" key="1">
    <source>
        <dbReference type="ARBA" id="ARBA00001968"/>
    </source>
</evidence>
<evidence type="ECO:0000256" key="10">
    <source>
        <dbReference type="ARBA" id="ARBA00023242"/>
    </source>
</evidence>
<evidence type="ECO:0000256" key="5">
    <source>
        <dbReference type="ARBA" id="ARBA00015519"/>
    </source>
</evidence>
<dbReference type="Proteomes" id="UP000694388">
    <property type="component" value="Unplaced"/>
</dbReference>
<accession>A0A8C4Q469</accession>
<dbReference type="AlphaFoldDB" id="A0A8C4Q469"/>
<evidence type="ECO:0000313" key="15">
    <source>
        <dbReference type="Proteomes" id="UP000694388"/>
    </source>
</evidence>
<keyword evidence="15" id="KW-1185">Reference proteome</keyword>
<evidence type="ECO:0000256" key="11">
    <source>
        <dbReference type="ARBA" id="ARBA00030126"/>
    </source>
</evidence>
<dbReference type="PRINTS" id="PR02086">
    <property type="entry name" value="PUTNUCHARBI1"/>
</dbReference>
<proteinExistence type="inferred from homology"/>
<organism evidence="14 15">
    <name type="scientific">Eptatretus burgeri</name>
    <name type="common">Inshore hagfish</name>
    <dbReference type="NCBI Taxonomy" id="7764"/>
    <lineage>
        <taxon>Eukaryota</taxon>
        <taxon>Metazoa</taxon>
        <taxon>Chordata</taxon>
        <taxon>Craniata</taxon>
        <taxon>Vertebrata</taxon>
        <taxon>Cyclostomata</taxon>
        <taxon>Myxini</taxon>
        <taxon>Myxiniformes</taxon>
        <taxon>Myxinidae</taxon>
        <taxon>Eptatretinae</taxon>
        <taxon>Eptatretus</taxon>
    </lineage>
</organism>
<comment type="similarity">
    <text evidence="4">Belongs to the HARBI1 family.</text>
</comment>
<dbReference type="PANTHER" id="PTHR22930">
    <property type="match status" value="1"/>
</dbReference>
<dbReference type="OMA" id="DNGYACH"/>
<evidence type="ECO:0000256" key="4">
    <source>
        <dbReference type="ARBA" id="ARBA00006958"/>
    </source>
</evidence>
<comment type="cofactor">
    <cofactor evidence="1">
        <name>a divalent metal cation</name>
        <dbReference type="ChEBI" id="CHEBI:60240"/>
    </cofactor>
</comment>
<evidence type="ECO:0000256" key="3">
    <source>
        <dbReference type="ARBA" id="ARBA00004496"/>
    </source>
</evidence>
<evidence type="ECO:0000259" key="13">
    <source>
        <dbReference type="Pfam" id="PF13359"/>
    </source>
</evidence>
<evidence type="ECO:0000256" key="6">
    <source>
        <dbReference type="ARBA" id="ARBA00022490"/>
    </source>
</evidence>
<dbReference type="InterPro" id="IPR027806">
    <property type="entry name" value="HARBI1_dom"/>
</dbReference>
<comment type="subcellular location">
    <subcellularLocation>
        <location evidence="3">Cytoplasm</location>
    </subcellularLocation>
    <subcellularLocation>
        <location evidence="2">Nucleus</location>
    </subcellularLocation>
</comment>
<evidence type="ECO:0000313" key="14">
    <source>
        <dbReference type="Ensembl" id="ENSEBUP00000009560.1"/>
    </source>
</evidence>
<evidence type="ECO:0000256" key="7">
    <source>
        <dbReference type="ARBA" id="ARBA00022722"/>
    </source>
</evidence>
<comment type="function">
    <text evidence="12">Transposase-derived protein that may have nuclease activity. Does not have transposase activity.</text>
</comment>
<evidence type="ECO:0000256" key="8">
    <source>
        <dbReference type="ARBA" id="ARBA00022723"/>
    </source>
</evidence>
<reference evidence="14" key="1">
    <citation type="submission" date="2025-08" db="UniProtKB">
        <authorList>
            <consortium name="Ensembl"/>
        </authorList>
    </citation>
    <scope>IDENTIFICATION</scope>
</reference>
<dbReference type="GO" id="GO:0004518">
    <property type="term" value="F:nuclease activity"/>
    <property type="evidence" value="ECO:0007669"/>
    <property type="project" value="UniProtKB-KW"/>
</dbReference>
<dbReference type="InterPro" id="IPR026103">
    <property type="entry name" value="HARBI1_animal"/>
</dbReference>
<dbReference type="InterPro" id="IPR045249">
    <property type="entry name" value="HARBI1-like"/>
</dbReference>
<dbReference type="GO" id="GO:0005634">
    <property type="term" value="C:nucleus"/>
    <property type="evidence" value="ECO:0007669"/>
    <property type="project" value="UniProtKB-SubCell"/>
</dbReference>
<dbReference type="GO" id="GO:0005737">
    <property type="term" value="C:cytoplasm"/>
    <property type="evidence" value="ECO:0007669"/>
    <property type="project" value="UniProtKB-SubCell"/>
</dbReference>
<sequence length="357" mass="40937">MDALGVLELAQEEAEEGRNRAVRRRALRIFEDRCNPLEKYDNTNFVRSYRLSKESFRWLLNLVQDDLDQPTMRSNALNPLQQLSVALRFYASASFQLDVGDMCGVSQATCCKVIHRVTAAICAKKMHLLHFPDSPEERRAATEGFYAISRFPGVIGAIDGSHVAIVNPGGPNALRYMNRKGYYSLNCQFVCDHLLLFTNVVARWYGSAHDSRIFEESRLLEKFQRGEYHGILLGDPAYTCRTFMLTPVRIPVTAAERRYNRANRSTWGVIKRALGMWKKRFPCVAHLKCTLEHNMAIIVATVCLHNLARRRNDPLPEPDHDVPCENLPEPNQRPNTVEADLRGTTFRQRFILEHFNQ</sequence>
<keyword evidence="6" id="KW-0963">Cytoplasm</keyword>
<dbReference type="Pfam" id="PF13359">
    <property type="entry name" value="DDE_Tnp_4"/>
    <property type="match status" value="1"/>
</dbReference>
<keyword evidence="9" id="KW-0378">Hydrolase</keyword>
<dbReference type="GO" id="GO:0046872">
    <property type="term" value="F:metal ion binding"/>
    <property type="evidence" value="ECO:0007669"/>
    <property type="project" value="UniProtKB-KW"/>
</dbReference>
<dbReference type="Ensembl" id="ENSEBUT00000010086.1">
    <property type="protein sequence ID" value="ENSEBUP00000009560.1"/>
    <property type="gene ID" value="ENSEBUG00000006142.1"/>
</dbReference>
<name>A0A8C4Q469_EPTBU</name>
<evidence type="ECO:0000256" key="9">
    <source>
        <dbReference type="ARBA" id="ARBA00022801"/>
    </source>
</evidence>
<protein>
    <recommendedName>
        <fullName evidence="5">Putative nuclease HARBI1</fullName>
    </recommendedName>
    <alternativeName>
        <fullName evidence="11">Harbinger transposase-derived nuclease</fullName>
    </alternativeName>
</protein>
<reference evidence="14" key="2">
    <citation type="submission" date="2025-09" db="UniProtKB">
        <authorList>
            <consortium name="Ensembl"/>
        </authorList>
    </citation>
    <scope>IDENTIFICATION</scope>
</reference>
<keyword evidence="8" id="KW-0479">Metal-binding</keyword>
<keyword evidence="10" id="KW-0539">Nucleus</keyword>
<feature type="domain" description="DDE Tnp4" evidence="13">
    <location>
        <begin position="158"/>
        <end position="306"/>
    </location>
</feature>
<evidence type="ECO:0000256" key="2">
    <source>
        <dbReference type="ARBA" id="ARBA00004123"/>
    </source>
</evidence>
<dbReference type="GeneTree" id="ENSGT00940000154348"/>
<dbReference type="GO" id="GO:0016787">
    <property type="term" value="F:hydrolase activity"/>
    <property type="evidence" value="ECO:0007669"/>
    <property type="project" value="UniProtKB-KW"/>
</dbReference>
<keyword evidence="7" id="KW-0540">Nuclease</keyword>